<accession>A0A8S9Y8C2</accession>
<comment type="caution">
    <text evidence="1">The sequence shown here is derived from an EMBL/GenBank/DDBJ whole genome shotgun (WGS) entry which is preliminary data.</text>
</comment>
<sequence length="74" mass="7802">MVVFTSSSAVQSIGFRASFKLAGSSSRSGGSTKLTPNLIKLLILLVAVSVIQEIRTICRSCSNDIQVSAPRMAT</sequence>
<dbReference type="EMBL" id="JTDE01022136">
    <property type="protein sequence ID" value="KAF7232021.1"/>
    <property type="molecule type" value="Genomic_DNA"/>
</dbReference>
<evidence type="ECO:0000313" key="1">
    <source>
        <dbReference type="EMBL" id="KAF7232021.1"/>
    </source>
</evidence>
<gene>
    <name evidence="1" type="ORF">EG68_07845</name>
</gene>
<keyword evidence="2" id="KW-1185">Reference proteome</keyword>
<dbReference type="Proteomes" id="UP000822476">
    <property type="component" value="Unassembled WGS sequence"/>
</dbReference>
<dbReference type="AlphaFoldDB" id="A0A8S9Y8C2"/>
<protein>
    <submittedName>
        <fullName evidence="1">Uncharacterized protein</fullName>
    </submittedName>
</protein>
<organism evidence="1 2">
    <name type="scientific">Paragonimus skrjabini miyazakii</name>
    <dbReference type="NCBI Taxonomy" id="59628"/>
    <lineage>
        <taxon>Eukaryota</taxon>
        <taxon>Metazoa</taxon>
        <taxon>Spiralia</taxon>
        <taxon>Lophotrochozoa</taxon>
        <taxon>Platyhelminthes</taxon>
        <taxon>Trematoda</taxon>
        <taxon>Digenea</taxon>
        <taxon>Plagiorchiida</taxon>
        <taxon>Troglotremata</taxon>
        <taxon>Troglotrematidae</taxon>
        <taxon>Paragonimus</taxon>
    </lineage>
</organism>
<proteinExistence type="predicted"/>
<reference evidence="1" key="1">
    <citation type="submission" date="2019-07" db="EMBL/GenBank/DDBJ databases">
        <title>Annotation for the trematode Paragonimus miyazaki's.</title>
        <authorList>
            <person name="Choi Y.-J."/>
        </authorList>
    </citation>
    <scope>NUCLEOTIDE SEQUENCE</scope>
    <source>
        <strain evidence="1">Japan</strain>
    </source>
</reference>
<evidence type="ECO:0000313" key="2">
    <source>
        <dbReference type="Proteomes" id="UP000822476"/>
    </source>
</evidence>
<name>A0A8S9Y8C2_9TREM</name>